<dbReference type="EMBL" id="CP027669">
    <property type="protein sequence ID" value="AVO41565.1"/>
    <property type="molecule type" value="Genomic_DNA"/>
</dbReference>
<name>A0A2S0N0A4_9BURK</name>
<dbReference type="Proteomes" id="UP000239326">
    <property type="component" value="Chromosome"/>
</dbReference>
<sequence>MQALLQLALDFFAPTADPASAFPDENFDQNRPLALIPPTLKAPESGAKQGPGVPVAPTATLFAPTVFRHPQAKRELRLGDAIVGYALVRARRRSIGFSVGVEGLSVRAPQAVTLAAIDAALLAKADWIVRKLGETRERNRRQQHAQIVWRDGVQLPYLGQLLGVQLDPAAPVVGRLVALPDALPTLHLGLPLSATPQQMRDTVQAWLGRSARAHFTQRLDHFAPSMGVRWQRLALTNARTRWGSARSDGSIRLNWRLMHFAPEVLDYVVVHELAHLRVMDHSPRFWAEVAAVLPNYAQLRQRLREETAPNWDTD</sequence>
<dbReference type="CDD" id="cd07344">
    <property type="entry name" value="M48_yhfN_like"/>
    <property type="match status" value="1"/>
</dbReference>
<feature type="domain" description="YgjP-like metallopeptidase" evidence="1">
    <location>
        <begin position="95"/>
        <end position="305"/>
    </location>
</feature>
<gene>
    <name evidence="2" type="ORF">C6571_09925</name>
</gene>
<evidence type="ECO:0000313" key="3">
    <source>
        <dbReference type="Proteomes" id="UP000239326"/>
    </source>
</evidence>
<protein>
    <submittedName>
        <fullName evidence="2">Metal-dependent hydrolase</fullName>
    </submittedName>
</protein>
<dbReference type="Gene3D" id="3.30.2010.10">
    <property type="entry name" value="Metalloproteases ('zincins'), catalytic domain"/>
    <property type="match status" value="1"/>
</dbReference>
<dbReference type="InterPro" id="IPR002725">
    <property type="entry name" value="YgjP-like_metallopeptidase"/>
</dbReference>
<dbReference type="KEGG" id="simp:C6571_09925"/>
<dbReference type="RefSeq" id="WP_106446542.1">
    <property type="nucleotide sequence ID" value="NZ_CP027669.1"/>
</dbReference>
<dbReference type="AlphaFoldDB" id="A0A2S0N0A4"/>
<keyword evidence="3" id="KW-1185">Reference proteome</keyword>
<keyword evidence="2" id="KW-0378">Hydrolase</keyword>
<dbReference type="PANTHER" id="PTHR30399">
    <property type="entry name" value="UNCHARACTERIZED PROTEIN YGJP"/>
    <property type="match status" value="1"/>
</dbReference>
<reference evidence="2 3" key="1">
    <citation type="submission" date="2018-03" db="EMBL/GenBank/DDBJ databases">
        <title>Genome sequencing of Simplicispira sp.</title>
        <authorList>
            <person name="Kim S.-J."/>
            <person name="Heo J."/>
            <person name="Kwon S.-W."/>
        </authorList>
    </citation>
    <scope>NUCLEOTIDE SEQUENCE [LARGE SCALE GENOMIC DNA]</scope>
    <source>
        <strain evidence="2 3">SC1-8</strain>
    </source>
</reference>
<accession>A0A2S0N0A4</accession>
<organism evidence="2 3">
    <name type="scientific">Simplicispira suum</name>
    <dbReference type="NCBI Taxonomy" id="2109915"/>
    <lineage>
        <taxon>Bacteria</taxon>
        <taxon>Pseudomonadati</taxon>
        <taxon>Pseudomonadota</taxon>
        <taxon>Betaproteobacteria</taxon>
        <taxon>Burkholderiales</taxon>
        <taxon>Comamonadaceae</taxon>
        <taxon>Simplicispira</taxon>
    </lineage>
</organism>
<dbReference type="Pfam" id="PF01863">
    <property type="entry name" value="YgjP-like"/>
    <property type="match status" value="1"/>
</dbReference>
<dbReference type="PANTHER" id="PTHR30399:SF1">
    <property type="entry name" value="UTP PYROPHOSPHATASE"/>
    <property type="match status" value="1"/>
</dbReference>
<evidence type="ECO:0000313" key="2">
    <source>
        <dbReference type="EMBL" id="AVO41565.1"/>
    </source>
</evidence>
<evidence type="ECO:0000259" key="1">
    <source>
        <dbReference type="Pfam" id="PF01863"/>
    </source>
</evidence>
<proteinExistence type="predicted"/>
<dbReference type="OrthoDB" id="9811177at2"/>
<dbReference type="InterPro" id="IPR053136">
    <property type="entry name" value="UTP_pyrophosphatase-like"/>
</dbReference>
<dbReference type="GO" id="GO:0016787">
    <property type="term" value="F:hydrolase activity"/>
    <property type="evidence" value="ECO:0007669"/>
    <property type="project" value="UniProtKB-KW"/>
</dbReference>